<keyword evidence="2" id="KW-1133">Transmembrane helix</keyword>
<dbReference type="PANTHER" id="PTHR33180">
    <property type="entry name" value="PHOTOSYSTEM II CP43 REACTION CENTER PROTEIN"/>
    <property type="match status" value="1"/>
</dbReference>
<evidence type="ECO:0000256" key="2">
    <source>
        <dbReference type="SAM" id="Phobius"/>
    </source>
</evidence>
<dbReference type="AlphaFoldDB" id="M1DFZ4"/>
<keyword evidence="2" id="KW-0812">Transmembrane</keyword>
<feature type="domain" description="Putative plant transposon protein" evidence="3">
    <location>
        <begin position="5"/>
        <end position="145"/>
    </location>
</feature>
<reference evidence="4" key="2">
    <citation type="submission" date="2015-06" db="UniProtKB">
        <authorList>
            <consortium name="EnsemblPlants"/>
        </authorList>
    </citation>
    <scope>IDENTIFICATION</scope>
    <source>
        <strain evidence="4">DM1-3 516 R44</strain>
    </source>
</reference>
<name>M1DFZ4_SOLTU</name>
<dbReference type="Gramene" id="PGSC0003DMT400088442">
    <property type="protein sequence ID" value="PGSC0003DMT400088442"/>
    <property type="gene ID" value="PGSC0003DMG400038013"/>
</dbReference>
<dbReference type="GO" id="GO:0009523">
    <property type="term" value="C:photosystem II"/>
    <property type="evidence" value="ECO:0000318"/>
    <property type="project" value="GO_Central"/>
</dbReference>
<dbReference type="InParanoid" id="M1DFZ4"/>
<dbReference type="PaxDb" id="4113-PGSC0003DMT400088442"/>
<dbReference type="EnsemblPlants" id="PGSC0003DMT400088442">
    <property type="protein sequence ID" value="PGSC0003DMT400088442"/>
    <property type="gene ID" value="PGSC0003DMG400038013"/>
</dbReference>
<evidence type="ECO:0000313" key="4">
    <source>
        <dbReference type="EnsemblPlants" id="PGSC0003DMT400088442"/>
    </source>
</evidence>
<feature type="compositionally biased region" description="Basic and acidic residues" evidence="1">
    <location>
        <begin position="239"/>
        <end position="263"/>
    </location>
</feature>
<feature type="transmembrane region" description="Helical" evidence="2">
    <location>
        <begin position="389"/>
        <end position="408"/>
    </location>
</feature>
<dbReference type="PANTHER" id="PTHR33180:SF31">
    <property type="entry name" value="POLYPROTEIN PROTEIN"/>
    <property type="match status" value="1"/>
</dbReference>
<evidence type="ECO:0000259" key="3">
    <source>
        <dbReference type="Pfam" id="PF20167"/>
    </source>
</evidence>
<sequence length="449" mass="50762">MLKYHEFKQFTRPQGHYIPSWVRKFYLAYGDLVSKNKKKASDFRPVKSFMVRGEEVECHNEHINVVLGGPLHSVLPYQGLPIVPSMDDLKGWLAPMISDITPRWLGVGAPIEKRDMNIASRYWFGFISSTIMPSQNESILHHPKATSLPFPVLITELCRRAEVPRDPASNIEVTSSSSIYIRRIEAEFTREEVNRRRAAPTDTSSEVEVDSLPAEASSSTPALEPSGIPTPSSPSNTPERVDDKDAPETTEDVQRDGATHAESDAETDEELISMDVEETQESREEGIFRDLPNLIETVVQPVIQTLPAETFTAAPSGSGTAIQSETTPGTDVHIQIAPSATKTLTERERDCIDRTFLHPLSVFLYFAFWILYYLPLRTNALICGGVRPTLFRLFQILVFEVLVEAWTLRRKKGTKRLKRTKKLKPAHRQSCLAIRRRDALRPLFQYTKT</sequence>
<keyword evidence="2" id="KW-0472">Membrane</keyword>
<protein>
    <recommendedName>
        <fullName evidence="3">Putative plant transposon protein domain-containing protein</fullName>
    </recommendedName>
</protein>
<accession>M1DFZ4</accession>
<dbReference type="GO" id="GO:0009579">
    <property type="term" value="C:thylakoid"/>
    <property type="evidence" value="ECO:0000318"/>
    <property type="project" value="GO_Central"/>
</dbReference>
<dbReference type="InterPro" id="IPR046796">
    <property type="entry name" value="Transposase_32_dom"/>
</dbReference>
<dbReference type="HOGENOM" id="CLU_610314_0_0_1"/>
<feature type="region of interest" description="Disordered" evidence="1">
    <location>
        <begin position="191"/>
        <end position="271"/>
    </location>
</feature>
<feature type="compositionally biased region" description="Polar residues" evidence="1">
    <location>
        <begin position="229"/>
        <end position="238"/>
    </location>
</feature>
<organism evidence="4 5">
    <name type="scientific">Solanum tuberosum</name>
    <name type="common">Potato</name>
    <dbReference type="NCBI Taxonomy" id="4113"/>
    <lineage>
        <taxon>Eukaryota</taxon>
        <taxon>Viridiplantae</taxon>
        <taxon>Streptophyta</taxon>
        <taxon>Embryophyta</taxon>
        <taxon>Tracheophyta</taxon>
        <taxon>Spermatophyta</taxon>
        <taxon>Magnoliopsida</taxon>
        <taxon>eudicotyledons</taxon>
        <taxon>Gunneridae</taxon>
        <taxon>Pentapetalae</taxon>
        <taxon>asterids</taxon>
        <taxon>lamiids</taxon>
        <taxon>Solanales</taxon>
        <taxon>Solanaceae</taxon>
        <taxon>Solanoideae</taxon>
        <taxon>Solaneae</taxon>
        <taxon>Solanum</taxon>
    </lineage>
</organism>
<proteinExistence type="predicted"/>
<evidence type="ECO:0000256" key="1">
    <source>
        <dbReference type="SAM" id="MobiDB-lite"/>
    </source>
</evidence>
<dbReference type="Proteomes" id="UP000011115">
    <property type="component" value="Unassembled WGS sequence"/>
</dbReference>
<feature type="transmembrane region" description="Helical" evidence="2">
    <location>
        <begin position="356"/>
        <end position="374"/>
    </location>
</feature>
<dbReference type="Pfam" id="PF20167">
    <property type="entry name" value="Transposase_32"/>
    <property type="match status" value="1"/>
</dbReference>
<evidence type="ECO:0000313" key="5">
    <source>
        <dbReference type="Proteomes" id="UP000011115"/>
    </source>
</evidence>
<keyword evidence="5" id="KW-1185">Reference proteome</keyword>
<reference evidence="5" key="1">
    <citation type="journal article" date="2011" name="Nature">
        <title>Genome sequence and analysis of the tuber crop potato.</title>
        <authorList>
            <consortium name="The Potato Genome Sequencing Consortium"/>
        </authorList>
    </citation>
    <scope>NUCLEOTIDE SEQUENCE [LARGE SCALE GENOMIC DNA]</scope>
    <source>
        <strain evidence="5">cv. DM1-3 516 R44</strain>
    </source>
</reference>